<dbReference type="GO" id="GO:0016787">
    <property type="term" value="F:hydrolase activity"/>
    <property type="evidence" value="ECO:0007669"/>
    <property type="project" value="UniProtKB-KW"/>
</dbReference>
<dbReference type="InterPro" id="IPR050261">
    <property type="entry name" value="FrsA_esterase"/>
</dbReference>
<feature type="domain" description="Xaa-Pro dipeptidyl-peptidase-like" evidence="3">
    <location>
        <begin position="51"/>
        <end position="219"/>
    </location>
</feature>
<evidence type="ECO:0000313" key="4">
    <source>
        <dbReference type="EMBL" id="MCX2983294.1"/>
    </source>
</evidence>
<comment type="caution">
    <text evidence="4">The sequence shown here is derived from an EMBL/GenBank/DDBJ whole genome shotgun (WGS) entry which is preliminary data.</text>
</comment>
<organism evidence="4 5">
    <name type="scientific">Candidatus Litorirhabdus singularis</name>
    <dbReference type="NCBI Taxonomy" id="2518993"/>
    <lineage>
        <taxon>Bacteria</taxon>
        <taxon>Pseudomonadati</taxon>
        <taxon>Pseudomonadota</taxon>
        <taxon>Gammaproteobacteria</taxon>
        <taxon>Cellvibrionales</taxon>
        <taxon>Halieaceae</taxon>
        <taxon>Candidatus Litorirhabdus</taxon>
    </lineage>
</organism>
<dbReference type="EMBL" id="SHNN01000006">
    <property type="protein sequence ID" value="MCX2983294.1"/>
    <property type="molecule type" value="Genomic_DNA"/>
</dbReference>
<evidence type="ECO:0000313" key="5">
    <source>
        <dbReference type="Proteomes" id="UP001143362"/>
    </source>
</evidence>
<gene>
    <name evidence="4" type="ORF">EYC98_20720</name>
</gene>
<reference evidence="4" key="1">
    <citation type="submission" date="2019-02" db="EMBL/GenBank/DDBJ databases">
        <authorList>
            <person name="Li S.-H."/>
        </authorList>
    </citation>
    <scope>NUCLEOTIDE SEQUENCE</scope>
    <source>
        <strain evidence="4">IMCC14734</strain>
    </source>
</reference>
<dbReference type="PANTHER" id="PTHR22946:SF9">
    <property type="entry name" value="POLYKETIDE TRANSFERASE AF380"/>
    <property type="match status" value="1"/>
</dbReference>
<evidence type="ECO:0000256" key="1">
    <source>
        <dbReference type="ARBA" id="ARBA00022801"/>
    </source>
</evidence>
<dbReference type="Gene3D" id="3.40.50.1820">
    <property type="entry name" value="alpha/beta hydrolase"/>
    <property type="match status" value="1"/>
</dbReference>
<keyword evidence="5" id="KW-1185">Reference proteome</keyword>
<keyword evidence="1 4" id="KW-0378">Hydrolase</keyword>
<evidence type="ECO:0000259" key="3">
    <source>
        <dbReference type="Pfam" id="PF02129"/>
    </source>
</evidence>
<evidence type="ECO:0000256" key="2">
    <source>
        <dbReference type="SAM" id="SignalP"/>
    </source>
</evidence>
<dbReference type="InterPro" id="IPR029058">
    <property type="entry name" value="AB_hydrolase_fold"/>
</dbReference>
<proteinExistence type="predicted"/>
<dbReference type="SUPFAM" id="SSF53474">
    <property type="entry name" value="alpha/beta-Hydrolases"/>
    <property type="match status" value="1"/>
</dbReference>
<dbReference type="Proteomes" id="UP001143362">
    <property type="component" value="Unassembled WGS sequence"/>
</dbReference>
<dbReference type="RefSeq" id="WP_279247327.1">
    <property type="nucleotide sequence ID" value="NZ_SHNN01000006.1"/>
</dbReference>
<sequence>MTLTHTTSNRFLNRLRHKGLLLLLAALLLTNPVAAADVALDQQTVTFWSEGARLQGTVFKPKAIAADEKLPGILLIHGWGGNRSNLNRLYAPQFARLGFVVMTFDLRSWGDSDGFFLPNAALPTAPETKTVTVSGQHIRSVVNPQKMLEDARAAIAWLVAEPNLQADNIGVWGTSMGGGLALVVAASDPRIKALVTQIGTVNNKANFAMIPDQMVANWETQRARGQITPYPGPASAMGLPDNPDLIAIKKYDPAAYWPDIAVPTLIIDAENEELLDRQVNGMALHKSLGDRVPTRYLVIPGTHYDVYRDQGHATGLKAAQDWFVTHLK</sequence>
<keyword evidence="2" id="KW-0732">Signal</keyword>
<dbReference type="Pfam" id="PF02129">
    <property type="entry name" value="Peptidase_S15"/>
    <property type="match status" value="1"/>
</dbReference>
<dbReference type="PANTHER" id="PTHR22946">
    <property type="entry name" value="DIENELACTONE HYDROLASE DOMAIN-CONTAINING PROTEIN-RELATED"/>
    <property type="match status" value="1"/>
</dbReference>
<accession>A0ABT3TPG1</accession>
<feature type="chain" id="PRO_5045878949" evidence="2">
    <location>
        <begin position="36"/>
        <end position="328"/>
    </location>
</feature>
<name>A0ABT3TPG1_9GAMM</name>
<dbReference type="InterPro" id="IPR000383">
    <property type="entry name" value="Xaa-Pro-like_dom"/>
</dbReference>
<protein>
    <submittedName>
        <fullName evidence="4">Alpha/beta fold hydrolase</fullName>
    </submittedName>
</protein>
<feature type="signal peptide" evidence="2">
    <location>
        <begin position="1"/>
        <end position="35"/>
    </location>
</feature>